<dbReference type="PANTHER" id="PTHR36566">
    <property type="entry name" value="NICKEL INSERTION PROTEIN-RELATED"/>
    <property type="match status" value="1"/>
</dbReference>
<name>A0ABR7JSC0_9FIRM</name>
<evidence type="ECO:0000256" key="1">
    <source>
        <dbReference type="ARBA" id="ARBA00022596"/>
    </source>
</evidence>
<protein>
    <submittedName>
        <fullName evidence="2">DUF111 family protein</fullName>
    </submittedName>
</protein>
<dbReference type="EMBL" id="JACRWE010000007">
    <property type="protein sequence ID" value="MBC5997809.1"/>
    <property type="molecule type" value="Genomic_DNA"/>
</dbReference>
<evidence type="ECO:0000313" key="2">
    <source>
        <dbReference type="EMBL" id="MBC5997809.1"/>
    </source>
</evidence>
<keyword evidence="3" id="KW-1185">Reference proteome</keyword>
<evidence type="ECO:0000313" key="3">
    <source>
        <dbReference type="Proteomes" id="UP000609849"/>
    </source>
</evidence>
<keyword evidence="1" id="KW-0533">Nickel</keyword>
<comment type="caution">
    <text evidence="2">The sequence shown here is derived from an EMBL/GenBank/DDBJ whole genome shotgun (WGS) entry which is preliminary data.</text>
</comment>
<dbReference type="Gene3D" id="3.30.70.1380">
    <property type="entry name" value="Transcriptional regulatory protein pf0864 domain like"/>
    <property type="match status" value="1"/>
</dbReference>
<proteinExistence type="predicted"/>
<dbReference type="Pfam" id="PF01969">
    <property type="entry name" value="Ni_insertion"/>
    <property type="match status" value="1"/>
</dbReference>
<sequence length="139" mass="16490">MSSEIYSYLYEKVLEEGALDIYTESIYMKKNRPAIKLCILCKESDLDKFIKILLKETSTFGVRYNTYNREELKRKFETIDTKYGKIKVKLGYYDNELIKATPEYDECKLIAKNYDISLNEVFFEINCIIKQKIDTKLLT</sequence>
<dbReference type="Proteomes" id="UP000609849">
    <property type="component" value="Unassembled WGS sequence"/>
</dbReference>
<dbReference type="InterPro" id="IPR002822">
    <property type="entry name" value="Ni_insertion"/>
</dbReference>
<gene>
    <name evidence="2" type="ORF">H8923_13680</name>
</gene>
<accession>A0ABR7JSC0</accession>
<dbReference type="Gene3D" id="3.10.20.300">
    <property type="entry name" value="mk0293 like domain"/>
    <property type="match status" value="1"/>
</dbReference>
<organism evidence="2 3">
    <name type="scientific">Romboutsia faecis</name>
    <dbReference type="NCBI Taxonomy" id="2764597"/>
    <lineage>
        <taxon>Bacteria</taxon>
        <taxon>Bacillati</taxon>
        <taxon>Bacillota</taxon>
        <taxon>Clostridia</taxon>
        <taxon>Peptostreptococcales</taxon>
        <taxon>Peptostreptococcaceae</taxon>
        <taxon>Romboutsia</taxon>
    </lineage>
</organism>
<reference evidence="2 3" key="1">
    <citation type="submission" date="2020-08" db="EMBL/GenBank/DDBJ databases">
        <authorList>
            <person name="Liu C."/>
            <person name="Sun Q."/>
        </authorList>
    </citation>
    <scope>NUCLEOTIDE SEQUENCE [LARGE SCALE GENOMIC DNA]</scope>
    <source>
        <strain evidence="2 3">NSJ-18</strain>
    </source>
</reference>
<dbReference type="PANTHER" id="PTHR36566:SF1">
    <property type="entry name" value="PYRIDINIUM-3,5-BISTHIOCARBOXYLIC ACID MONONUCLEOTIDE NICKEL INSERTION PROTEIN"/>
    <property type="match status" value="1"/>
</dbReference>